<dbReference type="PANTHER" id="PTHR30055:SF209">
    <property type="entry name" value="POSSIBLE TRANSCRIPTIONAL REGULATORY PROTEIN (PROBABLY TETR-FAMILY)"/>
    <property type="match status" value="1"/>
</dbReference>
<dbReference type="PANTHER" id="PTHR30055">
    <property type="entry name" value="HTH-TYPE TRANSCRIPTIONAL REGULATOR RUTR"/>
    <property type="match status" value="1"/>
</dbReference>
<gene>
    <name evidence="5" type="ORF">R7226_04190</name>
</gene>
<dbReference type="InterPro" id="IPR001647">
    <property type="entry name" value="HTH_TetR"/>
</dbReference>
<dbReference type="InterPro" id="IPR009057">
    <property type="entry name" value="Homeodomain-like_sf"/>
</dbReference>
<dbReference type="PROSITE" id="PS50977">
    <property type="entry name" value="HTH_TETR_2"/>
    <property type="match status" value="1"/>
</dbReference>
<keyword evidence="6" id="KW-1185">Reference proteome</keyword>
<evidence type="ECO:0000256" key="1">
    <source>
        <dbReference type="ARBA" id="ARBA00023125"/>
    </source>
</evidence>
<reference evidence="5 6" key="2">
    <citation type="submission" date="2023-10" db="EMBL/GenBank/DDBJ databases">
        <authorList>
            <person name="Han X.F."/>
        </authorList>
    </citation>
    <scope>NUCLEOTIDE SEQUENCE [LARGE SCALE GENOMIC DNA]</scope>
    <source>
        <strain evidence="5 6">KCTC 39840</strain>
    </source>
</reference>
<dbReference type="PRINTS" id="PR00455">
    <property type="entry name" value="HTHTETR"/>
</dbReference>
<dbReference type="EMBL" id="JAWSTH010000006">
    <property type="protein sequence ID" value="MDW5593522.1"/>
    <property type="molecule type" value="Genomic_DNA"/>
</dbReference>
<protein>
    <submittedName>
        <fullName evidence="5">Helix-turn-helix domain-containing protein</fullName>
    </submittedName>
</protein>
<organism evidence="5 6">
    <name type="scientific">Conexibacter stalactiti</name>
    <dbReference type="NCBI Taxonomy" id="1940611"/>
    <lineage>
        <taxon>Bacteria</taxon>
        <taxon>Bacillati</taxon>
        <taxon>Actinomycetota</taxon>
        <taxon>Thermoleophilia</taxon>
        <taxon>Solirubrobacterales</taxon>
        <taxon>Conexibacteraceae</taxon>
        <taxon>Conexibacter</taxon>
    </lineage>
</organism>
<feature type="DNA-binding region" description="H-T-H motif" evidence="2">
    <location>
        <begin position="43"/>
        <end position="62"/>
    </location>
</feature>
<dbReference type="Pfam" id="PF00440">
    <property type="entry name" value="TetR_N"/>
    <property type="match status" value="1"/>
</dbReference>
<dbReference type="SUPFAM" id="SSF46689">
    <property type="entry name" value="Homeodomain-like"/>
    <property type="match status" value="1"/>
</dbReference>
<dbReference type="InterPro" id="IPR050109">
    <property type="entry name" value="HTH-type_TetR-like_transc_reg"/>
</dbReference>
<sequence length="207" mass="22681">MEELPLAELPTAQTERADAASNRQRILTAATALFEERGAENVSMQDVAKAACVGMGTMYRRFGDRVGLTQALLSESHRVFQDEMVRGLPPLGPGAPARERLHAFGRGYLAILDDHAPTLAAAGGHPLLAGPEEAYRMHLGILLRESGAAIDVDYAIVTLMAVFDSRIHLHLRRERDWPLERVQDGWCALVDSWLGIPVAPRPAQADR</sequence>
<accession>A0ABU4HJN3</accession>
<dbReference type="Gene3D" id="1.10.357.10">
    <property type="entry name" value="Tetracycline Repressor, domain 2"/>
    <property type="match status" value="1"/>
</dbReference>
<keyword evidence="1 2" id="KW-0238">DNA-binding</keyword>
<reference evidence="6" key="1">
    <citation type="submission" date="2023-07" db="EMBL/GenBank/DDBJ databases">
        <title>Conexibacter stalactiti sp. nov., isolated from stalactites in a lava cave and emended description of the genus Conexibacter.</title>
        <authorList>
            <person name="Lee S.D."/>
        </authorList>
    </citation>
    <scope>NUCLEOTIDE SEQUENCE [LARGE SCALE GENOMIC DNA]</scope>
    <source>
        <strain evidence="6">KCTC 39840</strain>
    </source>
</reference>
<feature type="region of interest" description="Disordered" evidence="3">
    <location>
        <begin position="1"/>
        <end position="21"/>
    </location>
</feature>
<dbReference type="Proteomes" id="UP001284601">
    <property type="component" value="Unassembled WGS sequence"/>
</dbReference>
<evidence type="ECO:0000256" key="3">
    <source>
        <dbReference type="SAM" id="MobiDB-lite"/>
    </source>
</evidence>
<proteinExistence type="predicted"/>
<dbReference type="RefSeq" id="WP_318595784.1">
    <property type="nucleotide sequence ID" value="NZ_JAWSTH010000006.1"/>
</dbReference>
<evidence type="ECO:0000256" key="2">
    <source>
        <dbReference type="PROSITE-ProRule" id="PRU00335"/>
    </source>
</evidence>
<evidence type="ECO:0000259" key="4">
    <source>
        <dbReference type="PROSITE" id="PS50977"/>
    </source>
</evidence>
<comment type="caution">
    <text evidence="5">The sequence shown here is derived from an EMBL/GenBank/DDBJ whole genome shotgun (WGS) entry which is preliminary data.</text>
</comment>
<evidence type="ECO:0000313" key="6">
    <source>
        <dbReference type="Proteomes" id="UP001284601"/>
    </source>
</evidence>
<feature type="domain" description="HTH tetR-type" evidence="4">
    <location>
        <begin position="20"/>
        <end position="80"/>
    </location>
</feature>
<evidence type="ECO:0000313" key="5">
    <source>
        <dbReference type="EMBL" id="MDW5593522.1"/>
    </source>
</evidence>
<name>A0ABU4HJN3_9ACTN</name>